<evidence type="ECO:0000256" key="1">
    <source>
        <dbReference type="SAM" id="MobiDB-lite"/>
    </source>
</evidence>
<evidence type="ECO:0000259" key="2">
    <source>
        <dbReference type="Pfam" id="PF01636"/>
    </source>
</evidence>
<proteinExistence type="predicted"/>
<gene>
    <name evidence="3" type="ORF">DTO57_05005</name>
</gene>
<dbReference type="InterPro" id="IPR002575">
    <property type="entry name" value="Aminoglycoside_PTrfase"/>
</dbReference>
<accession>A0A367Y811</accession>
<name>A0A367Y811_9MICO</name>
<evidence type="ECO:0000313" key="4">
    <source>
        <dbReference type="Proteomes" id="UP000253508"/>
    </source>
</evidence>
<dbReference type="EMBL" id="QORO01000001">
    <property type="protein sequence ID" value="RCK61968.1"/>
    <property type="molecule type" value="Genomic_DNA"/>
</dbReference>
<keyword evidence="3" id="KW-0808">Transferase</keyword>
<dbReference type="AlphaFoldDB" id="A0A367Y811"/>
<feature type="region of interest" description="Disordered" evidence="1">
    <location>
        <begin position="406"/>
        <end position="459"/>
    </location>
</feature>
<dbReference type="Gene3D" id="3.90.1200.10">
    <property type="match status" value="1"/>
</dbReference>
<organism evidence="3 4">
    <name type="scientific">Microbacterium sorbitolivorans</name>
    <dbReference type="NCBI Taxonomy" id="1867410"/>
    <lineage>
        <taxon>Bacteria</taxon>
        <taxon>Bacillati</taxon>
        <taxon>Actinomycetota</taxon>
        <taxon>Actinomycetes</taxon>
        <taxon>Micrococcales</taxon>
        <taxon>Microbacteriaceae</taxon>
        <taxon>Microbacterium</taxon>
    </lineage>
</organism>
<keyword evidence="4" id="KW-1185">Reference proteome</keyword>
<evidence type="ECO:0000313" key="3">
    <source>
        <dbReference type="EMBL" id="RCK61968.1"/>
    </source>
</evidence>
<dbReference type="SUPFAM" id="SSF56112">
    <property type="entry name" value="Protein kinase-like (PK-like)"/>
    <property type="match status" value="1"/>
</dbReference>
<sequence>MSPSSVRSCALVSNASARSIIDVLSVGASCADSCVAWWPRPCCPPSLGGMARSLLTLAAAASAALPDVGIEGVRQLTTATSGRYDAALVTLEGGEDLVARVPTSADALSDVESELIALRALTAGAREVMGFDAPELRGTAPFDDTRVIVTTYLRGYHVEAAHIPAGRGVADAIGRAIGRVHDLPQSVVRSAGLPVRSPAAARADLERLLDAVGRSGRVPVRLMVRWREAVEDDRLWDYDSRVVLGGTQSTSFVLRDAADGTPQVAGVLDWQGLSIGDPALDLHWSAGAPDAVEDIFAAYADASVRAPDRALRVRARLHAELEFARWLVHGLEAHRPDIVDDAAELMDSLSAGLAGDALLADLPRQDRGDMSEAIAILDRVPRDVRASADTSMHTDAFDPNDLMLHTDETWDAAPPPHARTEASTESIDVTQPVDAVAQGDDPMDPVDVTQPIGLRPDPS</sequence>
<protein>
    <submittedName>
        <fullName evidence="3">Aminoglycoside phosphotransferase</fullName>
    </submittedName>
</protein>
<reference evidence="3 4" key="1">
    <citation type="submission" date="2018-07" db="EMBL/GenBank/DDBJ databases">
        <title>Microbacterium endoborsara sp. nov., a novel actinobacterium isolated from Borszczowia aralocaspica.</title>
        <authorList>
            <person name="An D."/>
        </authorList>
    </citation>
    <scope>NUCLEOTIDE SEQUENCE [LARGE SCALE GENOMIC DNA]</scope>
    <source>
        <strain evidence="3 4">C1.15228</strain>
    </source>
</reference>
<feature type="domain" description="Aminoglycoside phosphotransferase" evidence="2">
    <location>
        <begin position="87"/>
        <end position="307"/>
    </location>
</feature>
<dbReference type="OrthoDB" id="3239865at2"/>
<dbReference type="InterPro" id="IPR011009">
    <property type="entry name" value="Kinase-like_dom_sf"/>
</dbReference>
<dbReference type="Pfam" id="PF01636">
    <property type="entry name" value="APH"/>
    <property type="match status" value="1"/>
</dbReference>
<dbReference type="GO" id="GO:0016740">
    <property type="term" value="F:transferase activity"/>
    <property type="evidence" value="ECO:0007669"/>
    <property type="project" value="UniProtKB-KW"/>
</dbReference>
<comment type="caution">
    <text evidence="3">The sequence shown here is derived from an EMBL/GenBank/DDBJ whole genome shotgun (WGS) entry which is preliminary data.</text>
</comment>
<dbReference type="Proteomes" id="UP000253508">
    <property type="component" value="Unassembled WGS sequence"/>
</dbReference>